<keyword evidence="1" id="KW-0479">Metal-binding</keyword>
<dbReference type="PANTHER" id="PTHR40068:SF1">
    <property type="entry name" value="TRANSCRIPTION REPRESSOR NIAR-RELATED"/>
    <property type="match status" value="1"/>
</dbReference>
<dbReference type="SUPFAM" id="SSF75500">
    <property type="entry name" value="Putative transcriptional regulator TM1602, C-terminal domain"/>
    <property type="match status" value="1"/>
</dbReference>
<feature type="binding site" evidence="1">
    <location>
        <position position="141"/>
    </location>
    <ligand>
        <name>Ni(2+)</name>
        <dbReference type="ChEBI" id="CHEBI:49786"/>
    </ligand>
</feature>
<dbReference type="InterPro" id="IPR036390">
    <property type="entry name" value="WH_DNA-bd_sf"/>
</dbReference>
<dbReference type="GO" id="GO:0046872">
    <property type="term" value="F:metal ion binding"/>
    <property type="evidence" value="ECO:0007669"/>
    <property type="project" value="UniProtKB-KW"/>
</dbReference>
<feature type="binding site" evidence="1">
    <location>
        <position position="74"/>
    </location>
    <ligand>
        <name>Ni(2+)</name>
        <dbReference type="ChEBI" id="CHEBI:49786"/>
    </ligand>
</feature>
<dbReference type="RefSeq" id="WP_132551145.1">
    <property type="nucleotide sequence ID" value="NZ_SMAA01000019.1"/>
</dbReference>
<feature type="domain" description="Helix-turn-helix type 11" evidence="3">
    <location>
        <begin position="6"/>
        <end position="59"/>
    </location>
</feature>
<comment type="caution">
    <text evidence="4">The sequence shown here is derived from an EMBL/GenBank/DDBJ whole genome shotgun (WGS) entry which is preliminary data.</text>
</comment>
<protein>
    <recommendedName>
        <fullName evidence="6">Transcriptional regulator</fullName>
    </recommendedName>
</protein>
<evidence type="ECO:0000259" key="2">
    <source>
        <dbReference type="Pfam" id="PF02829"/>
    </source>
</evidence>
<dbReference type="Gene3D" id="1.10.10.10">
    <property type="entry name" value="Winged helix-like DNA-binding domain superfamily/Winged helix DNA-binding domain"/>
    <property type="match status" value="1"/>
</dbReference>
<gene>
    <name evidence="4" type="ORF">EDC37_1196</name>
</gene>
<dbReference type="AlphaFoldDB" id="A0A4V6NYU0"/>
<reference evidence="4 5" key="1">
    <citation type="submission" date="2019-03" db="EMBL/GenBank/DDBJ databases">
        <title>Genomic Encyclopedia of Type Strains, Phase IV (KMG-IV): sequencing the most valuable type-strain genomes for metagenomic binning, comparative biology and taxonomic classification.</title>
        <authorList>
            <person name="Goeker M."/>
        </authorList>
    </citation>
    <scope>NUCLEOTIDE SEQUENCE [LARGE SCALE GENOMIC DNA]</scope>
    <source>
        <strain evidence="4 5">DSM 20467</strain>
    </source>
</reference>
<dbReference type="InterPro" id="IPR035922">
    <property type="entry name" value="3H_dom_sf"/>
</dbReference>
<keyword evidence="1" id="KW-0533">Nickel</keyword>
<feature type="binding site" evidence="1">
    <location>
        <position position="143"/>
    </location>
    <ligand>
        <name>Ni(2+)</name>
        <dbReference type="ChEBI" id="CHEBI:49786"/>
    </ligand>
</feature>
<dbReference type="Proteomes" id="UP000295188">
    <property type="component" value="Unassembled WGS sequence"/>
</dbReference>
<evidence type="ECO:0008006" key="6">
    <source>
        <dbReference type="Google" id="ProtNLM"/>
    </source>
</evidence>
<dbReference type="EMBL" id="SMAA01000019">
    <property type="protein sequence ID" value="TCS77052.1"/>
    <property type="molecule type" value="Genomic_DNA"/>
</dbReference>
<dbReference type="PIRSF" id="PIRSF037847">
    <property type="entry name" value="NiaR"/>
    <property type="match status" value="1"/>
</dbReference>
<dbReference type="Gene3D" id="3.30.1340.20">
    <property type="entry name" value="3H domain"/>
    <property type="match status" value="1"/>
</dbReference>
<evidence type="ECO:0000313" key="4">
    <source>
        <dbReference type="EMBL" id="TCS77052.1"/>
    </source>
</evidence>
<dbReference type="OrthoDB" id="9792661at2"/>
<evidence type="ECO:0000259" key="3">
    <source>
        <dbReference type="Pfam" id="PF08279"/>
    </source>
</evidence>
<dbReference type="InterPro" id="IPR004173">
    <property type="entry name" value="3H_domain"/>
</dbReference>
<dbReference type="InterPro" id="IPR026043">
    <property type="entry name" value="NadR"/>
</dbReference>
<name>A0A4V6NYU0_9FIRM</name>
<dbReference type="SUPFAM" id="SSF46785">
    <property type="entry name" value="Winged helix' DNA-binding domain"/>
    <property type="match status" value="1"/>
</dbReference>
<accession>A0A4V6NYU0</accession>
<feature type="binding site" evidence="1">
    <location>
        <position position="82"/>
    </location>
    <ligand>
        <name>Ni(2+)</name>
        <dbReference type="ChEBI" id="CHEBI:49786"/>
    </ligand>
</feature>
<evidence type="ECO:0000256" key="1">
    <source>
        <dbReference type="PIRSR" id="PIRSR037847-1"/>
    </source>
</evidence>
<dbReference type="Pfam" id="PF02829">
    <property type="entry name" value="3H"/>
    <property type="match status" value="1"/>
</dbReference>
<dbReference type="PANTHER" id="PTHR40068">
    <property type="entry name" value="TRANSCRIPTION REPRESSOR NIAR-RELATED"/>
    <property type="match status" value="1"/>
</dbReference>
<proteinExistence type="predicted"/>
<keyword evidence="5" id="KW-1185">Reference proteome</keyword>
<evidence type="ECO:0000313" key="5">
    <source>
        <dbReference type="Proteomes" id="UP000295188"/>
    </source>
</evidence>
<organism evidence="4 5">
    <name type="scientific">Pectinatus cerevisiiphilus</name>
    <dbReference type="NCBI Taxonomy" id="86956"/>
    <lineage>
        <taxon>Bacteria</taxon>
        <taxon>Bacillati</taxon>
        <taxon>Bacillota</taxon>
        <taxon>Negativicutes</taxon>
        <taxon>Selenomonadales</taxon>
        <taxon>Selenomonadaceae</taxon>
        <taxon>Pectinatus</taxon>
    </lineage>
</organism>
<sequence length="181" mass="20371">MTGKERRKIIIEAIKNSNEPLSGSALGRLTGVSRQVVVQDIALLRAQHYPVIATNRGYIFSDVHKFTRILKMQHSNEQTEDELKTIVDLGGTVVDVMINHRVYGKMTARLNIRSRRDINNFMQDIKSGKSTPLMNITSGYHFHTVCADSQEALADIQAALQKKGYLAEILPYEHVLSNHAK</sequence>
<feature type="domain" description="3H" evidence="2">
    <location>
        <begin position="71"/>
        <end position="166"/>
    </location>
</feature>
<dbReference type="Pfam" id="PF08279">
    <property type="entry name" value="HTH_11"/>
    <property type="match status" value="1"/>
</dbReference>
<dbReference type="InterPro" id="IPR013196">
    <property type="entry name" value="HTH_11"/>
</dbReference>
<dbReference type="InterPro" id="IPR036388">
    <property type="entry name" value="WH-like_DNA-bd_sf"/>
</dbReference>